<keyword evidence="2 7" id="KW-0813">Transport</keyword>
<dbReference type="InterPro" id="IPR012910">
    <property type="entry name" value="Plug_dom"/>
</dbReference>
<gene>
    <name evidence="10" type="ORF">IE90_04595</name>
</gene>
<dbReference type="InterPro" id="IPR011662">
    <property type="entry name" value="Secretin/TonB_short_N"/>
</dbReference>
<evidence type="ECO:0000313" key="11">
    <source>
        <dbReference type="Proteomes" id="UP000031937"/>
    </source>
</evidence>
<dbReference type="AlphaFoldDB" id="A0AB34R6J9"/>
<evidence type="ECO:0000313" key="10">
    <source>
        <dbReference type="EMBL" id="KIO46413.1"/>
    </source>
</evidence>
<evidence type="ECO:0000256" key="3">
    <source>
        <dbReference type="ARBA" id="ARBA00022452"/>
    </source>
</evidence>
<comment type="similarity">
    <text evidence="7">Belongs to the TonB-dependent receptor family.</text>
</comment>
<keyword evidence="4 7" id="KW-0812">Transmembrane</keyword>
<feature type="domain" description="Secretin/TonB short N-terminal" evidence="9">
    <location>
        <begin position="69"/>
        <end position="120"/>
    </location>
</feature>
<evidence type="ECO:0000256" key="5">
    <source>
        <dbReference type="ARBA" id="ARBA00023136"/>
    </source>
</evidence>
<reference evidence="10 11" key="1">
    <citation type="submission" date="2014-07" db="EMBL/GenBank/DDBJ databases">
        <title>Porphyromonadaceae bacterium OUH 334697 = ATCC BAA-2682 = DSM 28341 draft genome.</title>
        <authorList>
            <person name="Sydenham T.V."/>
            <person name="Hasman H."/>
            <person name="Justesen U.S."/>
        </authorList>
    </citation>
    <scope>NUCLEOTIDE SEQUENCE [LARGE SCALE GENOMIC DNA]</scope>
    <source>
        <strain evidence="10 11">OUH 334697</strain>
    </source>
</reference>
<keyword evidence="5 7" id="KW-0472">Membrane</keyword>
<dbReference type="PROSITE" id="PS52016">
    <property type="entry name" value="TONB_DEPENDENT_REC_3"/>
    <property type="match status" value="1"/>
</dbReference>
<dbReference type="InterPro" id="IPR037066">
    <property type="entry name" value="Plug_dom_sf"/>
</dbReference>
<dbReference type="Pfam" id="PF13715">
    <property type="entry name" value="CarbopepD_reg_2"/>
    <property type="match status" value="1"/>
</dbReference>
<accession>A0AB34R6J9</accession>
<keyword evidence="3 7" id="KW-1134">Transmembrane beta strand</keyword>
<dbReference type="Proteomes" id="UP000031937">
    <property type="component" value="Unassembled WGS sequence"/>
</dbReference>
<dbReference type="SUPFAM" id="SSF49464">
    <property type="entry name" value="Carboxypeptidase regulatory domain-like"/>
    <property type="match status" value="1"/>
</dbReference>
<dbReference type="InterPro" id="IPR023997">
    <property type="entry name" value="TonB-dep_OMP_SusC/RagA_CS"/>
</dbReference>
<evidence type="ECO:0000256" key="4">
    <source>
        <dbReference type="ARBA" id="ARBA00022692"/>
    </source>
</evidence>
<dbReference type="Pfam" id="PF07715">
    <property type="entry name" value="Plug"/>
    <property type="match status" value="1"/>
</dbReference>
<proteinExistence type="inferred from homology"/>
<dbReference type="Gene3D" id="3.55.50.30">
    <property type="match status" value="1"/>
</dbReference>
<dbReference type="SUPFAM" id="SSF56935">
    <property type="entry name" value="Porins"/>
    <property type="match status" value="1"/>
</dbReference>
<dbReference type="Pfam" id="PF07660">
    <property type="entry name" value="STN"/>
    <property type="match status" value="1"/>
</dbReference>
<dbReference type="NCBIfam" id="TIGR04057">
    <property type="entry name" value="SusC_RagA_signa"/>
    <property type="match status" value="1"/>
</dbReference>
<dbReference type="EMBL" id="JPIT01000015">
    <property type="protein sequence ID" value="KIO46413.1"/>
    <property type="molecule type" value="Genomic_DNA"/>
</dbReference>
<dbReference type="GO" id="GO:0009279">
    <property type="term" value="C:cell outer membrane"/>
    <property type="evidence" value="ECO:0007669"/>
    <property type="project" value="UniProtKB-SubCell"/>
</dbReference>
<comment type="subcellular location">
    <subcellularLocation>
        <location evidence="1 7">Cell outer membrane</location>
        <topology evidence="1 7">Multi-pass membrane protein</topology>
    </subcellularLocation>
</comment>
<protein>
    <recommendedName>
        <fullName evidence="9">Secretin/TonB short N-terminal domain-containing protein</fullName>
    </recommendedName>
</protein>
<dbReference type="SMART" id="SM00965">
    <property type="entry name" value="STN"/>
    <property type="match status" value="1"/>
</dbReference>
<dbReference type="InterPro" id="IPR039426">
    <property type="entry name" value="TonB-dep_rcpt-like"/>
</dbReference>
<name>A0AB34R6J9_9PORP</name>
<evidence type="ECO:0000256" key="1">
    <source>
        <dbReference type="ARBA" id="ARBA00004571"/>
    </source>
</evidence>
<dbReference type="InterPro" id="IPR023996">
    <property type="entry name" value="TonB-dep_OMP_SusC/RagA"/>
</dbReference>
<keyword evidence="8" id="KW-0175">Coiled coil</keyword>
<evidence type="ECO:0000256" key="8">
    <source>
        <dbReference type="SAM" id="Coils"/>
    </source>
</evidence>
<sequence length="1116" mass="125529">MRKKRVCFRFIDLRFYPILRIMKITCLFLFLVVSQLSASTFAQNVKLDIDLKKASLREVFEQIKQKSGISFMFSNDDVKNVARKDIRMKNADVVAILNKCLEGTGLTYELSNNVVIVRKMRAPARDSVKSVIIKGSVKDEAGLPLPGVTVRIKGSTLGVSTDNDGRFKLSLSKKDSTLILVFTFIGMESQEIALKNREEIHVVMKEEKVKLEDVVITGYANISRQSFTGNARTMTAAELKKISPTNILKSIQVLDPSFRIAVNNDMGSNPNVLPEISIRGASGIGITELDEANVSKTALQNNPNLPTFIMDGFEVNVSKVYDMDINRIESITLLKDAAATAIYGSRAANGVVVITTVAPREGQVLFTYNYDLNIQTPDLRDYNLMNAREKVQAEKAAGLFDQNFWEEAYYQYKLRLIEKGIETDWLFQPLRNTTSSKHYLRMEGGTKELRYGIDVNYQGNNGVMKGSERKRFGISFEVQYNTGKLMFKNMAGYTAVNSEESPFGAFSQYTGMNPYYPYLDEDGTISKVIRERNGGTIVNPLYDAYNGSYDKTKTKEFLDNFSIQYYLTNKIHFKGNIALTYTTGTSDAYTSPESGKYVSKSYKGEITLGNTSATTIDGGVFGYYNDMIGFHNINLVAGINVKESSDESRSVYLRDIPTGGFSNPQFAREFPNAPTVYQQKTRLFGAMVSMNYTYNNIYLADATWRLDGNSAFGSETRFAPFWSGGLGLNIHNYSFMKGVDWLSELKIRGSYGVTGKANFPANTARTVYKINGEYVYPTGAGGNITAMGNKNLKWEKTKITDLGGTINLFDGTIVFTGTYYFRKTVDLIADMYIPSSSGFLSYKENIGEITNNGYELSLRVKALGKKNAQLYFSGNMASNKNEIKKISESLKSYNQKIEEKYQDRVNYSEAKKPLLKYVEGASTTSIYAMQSLGIDPQTGEEMFRYKDGSTGTAWIAAENVACGNTEPKLNGTFSSNLFLYGFTLDLYFTYTYGGQQYNQTLQTKIENANIANNVDKRVFTDRWKEEGDIAGFKSLKDWNIPTNPTSRFVQDDNTLTLQSLSFGYELPDRITQKFRFTRVRFTFNMNDVFRVSSIKQERGLSYPFARNYSFSINVGF</sequence>
<dbReference type="Gene3D" id="2.170.130.10">
    <property type="entry name" value="TonB-dependent receptor, plug domain"/>
    <property type="match status" value="1"/>
</dbReference>
<comment type="caution">
    <text evidence="10">The sequence shown here is derived from an EMBL/GenBank/DDBJ whole genome shotgun (WGS) entry which is preliminary data.</text>
</comment>
<evidence type="ECO:0000256" key="2">
    <source>
        <dbReference type="ARBA" id="ARBA00022448"/>
    </source>
</evidence>
<dbReference type="InterPro" id="IPR036942">
    <property type="entry name" value="Beta-barrel_TonB_sf"/>
</dbReference>
<evidence type="ECO:0000256" key="6">
    <source>
        <dbReference type="ARBA" id="ARBA00023237"/>
    </source>
</evidence>
<feature type="coiled-coil region" evidence="8">
    <location>
        <begin position="876"/>
        <end position="903"/>
    </location>
</feature>
<keyword evidence="6 7" id="KW-0998">Cell outer membrane</keyword>
<evidence type="ECO:0000259" key="9">
    <source>
        <dbReference type="SMART" id="SM00965"/>
    </source>
</evidence>
<organism evidence="10 11">
    <name type="scientific">Sanguibacteroides justesenii</name>
    <dbReference type="NCBI Taxonomy" id="1547597"/>
    <lineage>
        <taxon>Bacteria</taxon>
        <taxon>Pseudomonadati</taxon>
        <taxon>Bacteroidota</taxon>
        <taxon>Bacteroidia</taxon>
        <taxon>Bacteroidales</taxon>
        <taxon>Porphyromonadaceae</taxon>
        <taxon>Sanguibacteroides</taxon>
    </lineage>
</organism>
<dbReference type="NCBIfam" id="TIGR04056">
    <property type="entry name" value="OMP_RagA_SusC"/>
    <property type="match status" value="1"/>
</dbReference>
<dbReference type="InterPro" id="IPR008969">
    <property type="entry name" value="CarboxyPept-like_regulatory"/>
</dbReference>
<dbReference type="Gene3D" id="2.40.170.20">
    <property type="entry name" value="TonB-dependent receptor, beta-barrel domain"/>
    <property type="match status" value="1"/>
</dbReference>
<evidence type="ECO:0000256" key="7">
    <source>
        <dbReference type="PROSITE-ProRule" id="PRU01360"/>
    </source>
</evidence>
<dbReference type="Gene3D" id="2.60.40.1120">
    <property type="entry name" value="Carboxypeptidase-like, regulatory domain"/>
    <property type="match status" value="1"/>
</dbReference>